<evidence type="ECO:0000256" key="1">
    <source>
        <dbReference type="SAM" id="Phobius"/>
    </source>
</evidence>
<gene>
    <name evidence="2" type="ORF">SLNSH_06220</name>
</gene>
<comment type="caution">
    <text evidence="2">The sequence shown here is derived from an EMBL/GenBank/DDBJ whole genome shotgun (WGS) entry which is preliminary data.</text>
</comment>
<dbReference type="RefSeq" id="WP_106335808.1">
    <property type="nucleotide sequence ID" value="NZ_PVZS01000005.1"/>
</dbReference>
<keyword evidence="3" id="KW-1185">Reference proteome</keyword>
<sequence length="77" mass="8746">MQHVTTIGRGLDLRLVAADAYLVARLYWGRALRDFGDGFVAALLPVYLTALKIAYDLLLLWTFRHVRPPEEQPGRHA</sequence>
<name>A0A2T1HWL5_9HYPH</name>
<keyword evidence="1" id="KW-0812">Transmembrane</keyword>
<dbReference type="AlphaFoldDB" id="A0A2T1HWL5"/>
<evidence type="ECO:0000313" key="3">
    <source>
        <dbReference type="Proteomes" id="UP000239772"/>
    </source>
</evidence>
<accession>A0A2T1HWL5</accession>
<evidence type="ECO:0000313" key="2">
    <source>
        <dbReference type="EMBL" id="PSC05968.1"/>
    </source>
</evidence>
<keyword evidence="1" id="KW-0472">Membrane</keyword>
<dbReference type="EMBL" id="PVZS01000005">
    <property type="protein sequence ID" value="PSC05968.1"/>
    <property type="molecule type" value="Genomic_DNA"/>
</dbReference>
<protein>
    <submittedName>
        <fullName evidence="2">Uncharacterized protein</fullName>
    </submittedName>
</protein>
<feature type="transmembrane region" description="Helical" evidence="1">
    <location>
        <begin position="39"/>
        <end position="61"/>
    </location>
</feature>
<reference evidence="3" key="1">
    <citation type="submission" date="2018-03" db="EMBL/GenBank/DDBJ databases">
        <authorList>
            <person name="Sun L."/>
            <person name="Liu H."/>
            <person name="Chen W."/>
            <person name="Huang K."/>
            <person name="Liu W."/>
            <person name="Gao X."/>
        </authorList>
    </citation>
    <scope>NUCLEOTIDE SEQUENCE [LARGE SCALE GENOMIC DNA]</scope>
    <source>
        <strain evidence="3">SH9</strain>
    </source>
</reference>
<keyword evidence="1" id="KW-1133">Transmembrane helix</keyword>
<dbReference type="Proteomes" id="UP000239772">
    <property type="component" value="Unassembled WGS sequence"/>
</dbReference>
<proteinExistence type="predicted"/>
<organism evidence="2 3">
    <name type="scientific">Alsobacter soli</name>
    <dbReference type="NCBI Taxonomy" id="2109933"/>
    <lineage>
        <taxon>Bacteria</taxon>
        <taxon>Pseudomonadati</taxon>
        <taxon>Pseudomonadota</taxon>
        <taxon>Alphaproteobacteria</taxon>
        <taxon>Hyphomicrobiales</taxon>
        <taxon>Alsobacteraceae</taxon>
        <taxon>Alsobacter</taxon>
    </lineage>
</organism>